<name>A0A816DLS5_ADIRI</name>
<organism evidence="11 12">
    <name type="scientific">Adineta ricciae</name>
    <name type="common">Rotifer</name>
    <dbReference type="NCBI Taxonomy" id="249248"/>
    <lineage>
        <taxon>Eukaryota</taxon>
        <taxon>Metazoa</taxon>
        <taxon>Spiralia</taxon>
        <taxon>Gnathifera</taxon>
        <taxon>Rotifera</taxon>
        <taxon>Eurotatoria</taxon>
        <taxon>Bdelloidea</taxon>
        <taxon>Adinetida</taxon>
        <taxon>Adinetidae</taxon>
        <taxon>Adineta</taxon>
    </lineage>
</organism>
<proteinExistence type="predicted"/>
<dbReference type="SUPFAM" id="SSF55486">
    <property type="entry name" value="Metalloproteases ('zincins'), catalytic domain"/>
    <property type="match status" value="1"/>
</dbReference>
<evidence type="ECO:0000256" key="5">
    <source>
        <dbReference type="ARBA" id="ARBA00023049"/>
    </source>
</evidence>
<dbReference type="InterPro" id="IPR003587">
    <property type="entry name" value="Hint_dom_N"/>
</dbReference>
<dbReference type="InterPro" id="IPR001506">
    <property type="entry name" value="Peptidase_M12A"/>
</dbReference>
<feature type="chain" id="PRO_5032438320" description="Metalloendopeptidase" evidence="9">
    <location>
        <begin position="16"/>
        <end position="688"/>
    </location>
</feature>
<evidence type="ECO:0000256" key="6">
    <source>
        <dbReference type="PROSITE-ProRule" id="PRU01211"/>
    </source>
</evidence>
<evidence type="ECO:0000313" key="12">
    <source>
        <dbReference type="Proteomes" id="UP000663828"/>
    </source>
</evidence>
<dbReference type="EC" id="3.4.24.-" evidence="7"/>
<dbReference type="EMBL" id="CAJNOR010009027">
    <property type="protein sequence ID" value="CAF1640317.1"/>
    <property type="molecule type" value="Genomic_DNA"/>
</dbReference>
<evidence type="ECO:0000313" key="11">
    <source>
        <dbReference type="EMBL" id="CAF1640317.1"/>
    </source>
</evidence>
<evidence type="ECO:0000256" key="4">
    <source>
        <dbReference type="ARBA" id="ARBA00022833"/>
    </source>
</evidence>
<dbReference type="PRINTS" id="PR00480">
    <property type="entry name" value="ASTACIN"/>
</dbReference>
<dbReference type="Pfam" id="PF01400">
    <property type="entry name" value="Astacin"/>
    <property type="match status" value="1"/>
</dbReference>
<reference evidence="11" key="1">
    <citation type="submission" date="2021-02" db="EMBL/GenBank/DDBJ databases">
        <authorList>
            <person name="Nowell W R."/>
        </authorList>
    </citation>
    <scope>NUCLEOTIDE SEQUENCE</scope>
</reference>
<dbReference type="Proteomes" id="UP000663828">
    <property type="component" value="Unassembled WGS sequence"/>
</dbReference>
<evidence type="ECO:0000256" key="3">
    <source>
        <dbReference type="ARBA" id="ARBA00022801"/>
    </source>
</evidence>
<dbReference type="GO" id="GO:0008270">
    <property type="term" value="F:zinc ion binding"/>
    <property type="evidence" value="ECO:0007669"/>
    <property type="project" value="UniProtKB-UniRule"/>
</dbReference>
<keyword evidence="5 6" id="KW-0482">Metalloprotease</keyword>
<evidence type="ECO:0000256" key="9">
    <source>
        <dbReference type="SAM" id="SignalP"/>
    </source>
</evidence>
<dbReference type="CDD" id="cd00081">
    <property type="entry name" value="Hint"/>
    <property type="match status" value="1"/>
</dbReference>
<dbReference type="SMART" id="SM00235">
    <property type="entry name" value="ZnMc"/>
    <property type="match status" value="1"/>
</dbReference>
<comment type="caution">
    <text evidence="11">The sequence shown here is derived from an EMBL/GenBank/DDBJ whole genome shotgun (WGS) entry which is preliminary data.</text>
</comment>
<dbReference type="Gene3D" id="2.170.16.10">
    <property type="entry name" value="Hedgehog/Intein (Hint) domain"/>
    <property type="match status" value="1"/>
</dbReference>
<dbReference type="GO" id="GO:0004222">
    <property type="term" value="F:metalloendopeptidase activity"/>
    <property type="evidence" value="ECO:0007669"/>
    <property type="project" value="UniProtKB-UniRule"/>
</dbReference>
<feature type="signal peptide" evidence="9">
    <location>
        <begin position="1"/>
        <end position="15"/>
    </location>
</feature>
<feature type="binding site" evidence="6">
    <location>
        <position position="131"/>
    </location>
    <ligand>
        <name>Zn(2+)</name>
        <dbReference type="ChEBI" id="CHEBI:29105"/>
        <note>catalytic</note>
    </ligand>
</feature>
<dbReference type="InterPro" id="IPR006026">
    <property type="entry name" value="Peptidase_Metallo"/>
</dbReference>
<feature type="active site" evidence="6">
    <location>
        <position position="132"/>
    </location>
</feature>
<dbReference type="InterPro" id="IPR024079">
    <property type="entry name" value="MetalloPept_cat_dom_sf"/>
</dbReference>
<evidence type="ECO:0000256" key="8">
    <source>
        <dbReference type="SAM" id="MobiDB-lite"/>
    </source>
</evidence>
<evidence type="ECO:0000256" key="7">
    <source>
        <dbReference type="RuleBase" id="RU361183"/>
    </source>
</evidence>
<keyword evidence="12" id="KW-1185">Reference proteome</keyword>
<feature type="region of interest" description="Disordered" evidence="8">
    <location>
        <begin position="384"/>
        <end position="457"/>
    </location>
</feature>
<dbReference type="InterPro" id="IPR001767">
    <property type="entry name" value="Hedgehog_Hint"/>
</dbReference>
<feature type="binding site" evidence="6">
    <location>
        <position position="141"/>
    </location>
    <ligand>
        <name>Zn(2+)</name>
        <dbReference type="ChEBI" id="CHEBI:29105"/>
        <note>catalytic</note>
    </ligand>
</feature>
<gene>
    <name evidence="11" type="ORF">XAT740_LOCUS53202</name>
</gene>
<keyword evidence="1 6" id="KW-0645">Protease</keyword>
<dbReference type="SMART" id="SM00306">
    <property type="entry name" value="HintN"/>
    <property type="match status" value="1"/>
</dbReference>
<feature type="domain" description="Peptidase M12A" evidence="10">
    <location>
        <begin position="28"/>
        <end position="233"/>
    </location>
</feature>
<keyword evidence="2 6" id="KW-0479">Metal-binding</keyword>
<sequence length="688" mass="76264">MCNLLIFILAKLFEGDMLFPSGSGLEGRGVARRGASVPWTNGIVPYTISPGYASTEESFIIATMQKMERLIAVNNYKCIQFRPKIASDIYYITIVNGIGCSSYVGQNTGVNIVRAVTLQHPGCIDEGRVMHELLHTLGFYHEQSRPDRDNYVSINYANIQSGMESNFDKYSNAVVDTQNTPYDYKSVMHYETNAFSKNGLPTIQTLVANISIGQRDNMSTIDIEEVRLFYNCSARGVTLPPIPTTTTANLYVRNTTVSSSLTRNNPTFTRFNSSGSNYYYDQYSIIVPATGSYVFMSSGSINTYAQFYGPRPGYLNYFLISYDDNSADNNQFKIQMNLQGSTQYYIIVSTYNSNEIGNYTLIASGLDSVNIQQIFPATTVTTTTTTSTSTTTTSTSTTTKSTSTTTSSTSTTTKSTSTSTSSTSTSTTTSTTTKSTSTSTTSSATKSTSTSTTTKSTSTSITTTATTATMTTTNATTATTTPRPCFAPDSWIELYDGQKKRIDELHSYDTLITSDGINLIKTEMIMMLDKNNYTKTMFYTLHTESNHSISLTALHLIAVVSIKGIFEYIPAKKVIVGDYLFVVSSDRKKLTQSKIIRIEIEHKIGFYGPLTTSGTIMPNNVLASCFANIYNHQLGQFAMTPMRFYHQLSKYLPMLSELDQDRNENIHWIPEIMFDLTKRYFPSVLQLS</sequence>
<accession>A0A816DLS5</accession>
<keyword evidence="9" id="KW-0732">Signal</keyword>
<comment type="caution">
    <text evidence="6">Lacks conserved residue(s) required for the propagation of feature annotation.</text>
</comment>
<dbReference type="PROSITE" id="PS51864">
    <property type="entry name" value="ASTACIN"/>
    <property type="match status" value="1"/>
</dbReference>
<dbReference type="GO" id="GO:0016540">
    <property type="term" value="P:protein autoprocessing"/>
    <property type="evidence" value="ECO:0007669"/>
    <property type="project" value="InterPro"/>
</dbReference>
<protein>
    <recommendedName>
        <fullName evidence="7">Metalloendopeptidase</fullName>
        <ecNumber evidence="7">3.4.24.-</ecNumber>
    </recommendedName>
</protein>
<keyword evidence="4 6" id="KW-0862">Zinc</keyword>
<evidence type="ECO:0000256" key="2">
    <source>
        <dbReference type="ARBA" id="ARBA00022723"/>
    </source>
</evidence>
<dbReference type="PANTHER" id="PTHR10127">
    <property type="entry name" value="DISCOIDIN, CUB, EGF, LAMININ , AND ZINC METALLOPROTEASE DOMAIN CONTAINING"/>
    <property type="match status" value="1"/>
</dbReference>
<dbReference type="AlphaFoldDB" id="A0A816DLS5"/>
<dbReference type="SUPFAM" id="SSF51294">
    <property type="entry name" value="Hedgehog/intein (Hint) domain"/>
    <property type="match status" value="1"/>
</dbReference>
<dbReference type="Pfam" id="PF01079">
    <property type="entry name" value="Hint"/>
    <property type="match status" value="1"/>
</dbReference>
<dbReference type="CDD" id="cd04280">
    <property type="entry name" value="ZnMc_astacin_like"/>
    <property type="match status" value="1"/>
</dbReference>
<dbReference type="InterPro" id="IPR034035">
    <property type="entry name" value="Astacin-like_dom"/>
</dbReference>
<dbReference type="InterPro" id="IPR036844">
    <property type="entry name" value="Hint_dom_sf"/>
</dbReference>
<dbReference type="PANTHER" id="PTHR10127:SF780">
    <property type="entry name" value="METALLOENDOPEPTIDASE"/>
    <property type="match status" value="1"/>
</dbReference>
<dbReference type="Gene3D" id="3.40.390.10">
    <property type="entry name" value="Collagenase (Catalytic Domain)"/>
    <property type="match status" value="1"/>
</dbReference>
<evidence type="ECO:0000256" key="1">
    <source>
        <dbReference type="ARBA" id="ARBA00022670"/>
    </source>
</evidence>
<comment type="cofactor">
    <cofactor evidence="6 7">
        <name>Zn(2+)</name>
        <dbReference type="ChEBI" id="CHEBI:29105"/>
    </cofactor>
    <text evidence="6 7">Binds 1 zinc ion per subunit.</text>
</comment>
<feature type="binding site" evidence="6">
    <location>
        <position position="135"/>
    </location>
    <ligand>
        <name>Zn(2+)</name>
        <dbReference type="ChEBI" id="CHEBI:29105"/>
        <note>catalytic</note>
    </ligand>
</feature>
<keyword evidence="3 6" id="KW-0378">Hydrolase</keyword>
<evidence type="ECO:0000259" key="10">
    <source>
        <dbReference type="PROSITE" id="PS51864"/>
    </source>
</evidence>